<protein>
    <submittedName>
        <fullName evidence="1">L-rhamnose mutarotase</fullName>
    </submittedName>
</protein>
<dbReference type="Proteomes" id="UP000199137">
    <property type="component" value="Unassembled WGS sequence"/>
</dbReference>
<dbReference type="Gene3D" id="3.30.70.100">
    <property type="match status" value="1"/>
</dbReference>
<name>A0A1I6BL47_9PSEU</name>
<dbReference type="SUPFAM" id="SSF54909">
    <property type="entry name" value="Dimeric alpha+beta barrel"/>
    <property type="match status" value="1"/>
</dbReference>
<proteinExistence type="predicted"/>
<dbReference type="InterPro" id="IPR008000">
    <property type="entry name" value="Rham/fucose_mutarotase"/>
</dbReference>
<dbReference type="Pfam" id="PF05336">
    <property type="entry name" value="rhaM"/>
    <property type="match status" value="1"/>
</dbReference>
<sequence>MTHGPAPQTVALRTRLKPGMEKTYEEVHAVIPQDLDGALRRAGVRSWRIWRDGLDLFHFVEVDDFERMRAKLVGDPADIAWQKRINELLDLDHSDVAHGLGLVWQLPAEA</sequence>
<evidence type="ECO:0000313" key="2">
    <source>
        <dbReference type="Proteomes" id="UP000199137"/>
    </source>
</evidence>
<evidence type="ECO:0000313" key="1">
    <source>
        <dbReference type="EMBL" id="SFQ81547.1"/>
    </source>
</evidence>
<dbReference type="RefSeq" id="WP_093577354.1">
    <property type="nucleotide sequence ID" value="NZ_FOWC01000030.1"/>
</dbReference>
<dbReference type="GO" id="GO:0016857">
    <property type="term" value="F:racemase and epimerase activity, acting on carbohydrates and derivatives"/>
    <property type="evidence" value="ECO:0007669"/>
    <property type="project" value="InterPro"/>
</dbReference>
<accession>A0A1I6BL47</accession>
<dbReference type="EMBL" id="FOWC01000030">
    <property type="protein sequence ID" value="SFQ81547.1"/>
    <property type="molecule type" value="Genomic_DNA"/>
</dbReference>
<dbReference type="STRING" id="112413.SAMN05421854_13020"/>
<organism evidence="1 2">
    <name type="scientific">Amycolatopsis rubida</name>
    <dbReference type="NCBI Taxonomy" id="112413"/>
    <lineage>
        <taxon>Bacteria</taxon>
        <taxon>Bacillati</taxon>
        <taxon>Actinomycetota</taxon>
        <taxon>Actinomycetes</taxon>
        <taxon>Pseudonocardiales</taxon>
        <taxon>Pseudonocardiaceae</taxon>
        <taxon>Amycolatopsis</taxon>
    </lineage>
</organism>
<gene>
    <name evidence="1" type="ORF">SAMN05421854_13020</name>
</gene>
<dbReference type="OrthoDB" id="3826869at2"/>
<dbReference type="AlphaFoldDB" id="A0A1I6BL47"/>
<reference evidence="1 2" key="1">
    <citation type="submission" date="2016-10" db="EMBL/GenBank/DDBJ databases">
        <authorList>
            <person name="de Groot N.N."/>
        </authorList>
    </citation>
    <scope>NUCLEOTIDE SEQUENCE [LARGE SCALE GENOMIC DNA]</scope>
    <source>
        <strain evidence="1 2">DSM 44637</strain>
    </source>
</reference>
<dbReference type="InterPro" id="IPR011008">
    <property type="entry name" value="Dimeric_a/b-barrel"/>
</dbReference>